<evidence type="ECO:0000313" key="3">
    <source>
        <dbReference type="Proteomes" id="UP000262939"/>
    </source>
</evidence>
<comment type="caution">
    <text evidence="2">The sequence shown here is derived from an EMBL/GenBank/DDBJ whole genome shotgun (WGS) entry which is preliminary data.</text>
</comment>
<dbReference type="AlphaFoldDB" id="A0A372L6X6"/>
<keyword evidence="1" id="KW-0812">Transmembrane</keyword>
<accession>A0A372L6X6</accession>
<proteinExistence type="predicted"/>
<keyword evidence="1" id="KW-0472">Membrane</keyword>
<dbReference type="OrthoDB" id="7064788at2"/>
<evidence type="ECO:0000256" key="1">
    <source>
        <dbReference type="SAM" id="Phobius"/>
    </source>
</evidence>
<name>A0A372L6X6_9BACI</name>
<evidence type="ECO:0000313" key="2">
    <source>
        <dbReference type="EMBL" id="RFU60893.1"/>
    </source>
</evidence>
<feature type="transmembrane region" description="Helical" evidence="1">
    <location>
        <begin position="46"/>
        <end position="66"/>
    </location>
</feature>
<organism evidence="2 3">
    <name type="scientific">Peribacillus glennii</name>
    <dbReference type="NCBI Taxonomy" id="2303991"/>
    <lineage>
        <taxon>Bacteria</taxon>
        <taxon>Bacillati</taxon>
        <taxon>Bacillota</taxon>
        <taxon>Bacilli</taxon>
        <taxon>Bacillales</taxon>
        <taxon>Bacillaceae</taxon>
        <taxon>Peribacillus</taxon>
    </lineage>
</organism>
<keyword evidence="3" id="KW-1185">Reference proteome</keyword>
<reference evidence="2 3" key="1">
    <citation type="submission" date="2018-08" db="EMBL/GenBank/DDBJ databases">
        <title>Bacillus chawlae sp. nov., Bacillus glennii sp. nov., and Bacillus saganii sp. nov. Isolated from the Vehicle Assembly Building at Kennedy Space Center where the Viking Spacecraft were Assembled.</title>
        <authorList>
            <person name="Seuylemezian A."/>
            <person name="Vaishampayan P."/>
        </authorList>
    </citation>
    <scope>NUCLEOTIDE SEQUENCE [LARGE SCALE GENOMIC DNA]</scope>
    <source>
        <strain evidence="2 3">V44-8</strain>
    </source>
</reference>
<keyword evidence="1" id="KW-1133">Transmembrane helix</keyword>
<protein>
    <submittedName>
        <fullName evidence="2">Uncharacterized protein</fullName>
    </submittedName>
</protein>
<dbReference type="EMBL" id="QVTD01000021">
    <property type="protein sequence ID" value="RFU60893.1"/>
    <property type="molecule type" value="Genomic_DNA"/>
</dbReference>
<gene>
    <name evidence="2" type="ORF">D0466_20165</name>
</gene>
<dbReference type="Proteomes" id="UP000262939">
    <property type="component" value="Unassembled WGS sequence"/>
</dbReference>
<sequence length="109" mass="12148">MLSWFKISVKVIGKFFSAAWERAKLTNGKEQENNQTRKVNIDMKKFVLAMTSLLLICAFAVGTALAKLDITRNPVFFESIGNELRLYAVPDDNENASLLVDETPGLSHG</sequence>